<evidence type="ECO:0000313" key="1">
    <source>
        <dbReference type="EMBL" id="SVA28022.1"/>
    </source>
</evidence>
<dbReference type="AlphaFoldDB" id="A0A381UIK6"/>
<dbReference type="EMBL" id="UINC01006521">
    <property type="protein sequence ID" value="SVA28022.1"/>
    <property type="molecule type" value="Genomic_DNA"/>
</dbReference>
<proteinExistence type="predicted"/>
<accession>A0A381UIK6</accession>
<name>A0A381UIK6_9ZZZZ</name>
<sequence length="64" mass="6583">MAKYSCGDCGMEVHPITCGKCGTELTHVNIEKDDGTTVGVAECSNGCGKIKSPMCCGHDMAAAD</sequence>
<reference evidence="1" key="1">
    <citation type="submission" date="2018-05" db="EMBL/GenBank/DDBJ databases">
        <authorList>
            <person name="Lanie J.A."/>
            <person name="Ng W.-L."/>
            <person name="Kazmierczak K.M."/>
            <person name="Andrzejewski T.M."/>
            <person name="Davidsen T.M."/>
            <person name="Wayne K.J."/>
            <person name="Tettelin H."/>
            <person name="Glass J.I."/>
            <person name="Rusch D."/>
            <person name="Podicherti R."/>
            <person name="Tsui H.-C.T."/>
            <person name="Winkler M.E."/>
        </authorList>
    </citation>
    <scope>NUCLEOTIDE SEQUENCE</scope>
</reference>
<organism evidence="1">
    <name type="scientific">marine metagenome</name>
    <dbReference type="NCBI Taxonomy" id="408172"/>
    <lineage>
        <taxon>unclassified sequences</taxon>
        <taxon>metagenomes</taxon>
        <taxon>ecological metagenomes</taxon>
    </lineage>
</organism>
<protein>
    <submittedName>
        <fullName evidence="1">Uncharacterized protein</fullName>
    </submittedName>
</protein>
<gene>
    <name evidence="1" type="ORF">METZ01_LOCUS80876</name>
</gene>